<keyword evidence="4" id="KW-1185">Reference proteome</keyword>
<sequence length="574" mass="60042">MYTPAVLAVAILAGPVLSAPLYAPDHKFLAIARDDASNANPTPTTTATTDPSAPTTTAATNATTPATPSPAPSAPAAPGPGSSTPPDVQALIQEIVSNLPAILQQIEALAQNPPPPTSSTTPSPNTPPTDPSQQQQQKRALENLFARAATQADLSNLFDGIKDAIPHMISRLFGGDSGDKKREFEELLTREIFARAAETDESGASLWGTVAKAIPDVISGVSSLLGGGDDNNKREIEELFTREILARAAEADESGASIWGTVAKAIPDVISAIPSVVSGVKSIFGSGDDKDQNKRELEAPFARAFTGVDLEAREVSGGLSKIPVSVYSRGFGVDELYARADDQDASGASLFSGIAKAIPAVVSGVESLFGGNNKREVEELLTRELLVRAAEADESGASLWGTVAKAIPDVISGVSSLFGGGNDNNKRELESLLTRELLMRAAAEDESGAGLFSGIAKAIPSVISGVESLFGGNNKRELEDLLTRELLVRAAEADESGASLWGTVAKAIPDVISGVSSLFGGGNDNNKRDLEDLLVRELFTRDLSKLTQDITKPQPSVFNNLYNNPPSPVLNNLD</sequence>
<feature type="region of interest" description="Disordered" evidence="1">
    <location>
        <begin position="110"/>
        <end position="139"/>
    </location>
</feature>
<feature type="compositionally biased region" description="Pro residues" evidence="1">
    <location>
        <begin position="67"/>
        <end position="78"/>
    </location>
</feature>
<feature type="region of interest" description="Disordered" evidence="1">
    <location>
        <begin position="36"/>
        <end position="87"/>
    </location>
</feature>
<feature type="chain" id="PRO_5020223718" evidence="2">
    <location>
        <begin position="19"/>
        <end position="574"/>
    </location>
</feature>
<dbReference type="OrthoDB" id="2804138at2759"/>
<dbReference type="AlphaFoldDB" id="A0A4R0RCC5"/>
<accession>A0A4R0RCC5</accession>
<evidence type="ECO:0000256" key="1">
    <source>
        <dbReference type="SAM" id="MobiDB-lite"/>
    </source>
</evidence>
<feature type="compositionally biased region" description="Low complexity" evidence="1">
    <location>
        <begin position="37"/>
        <end position="66"/>
    </location>
</feature>
<evidence type="ECO:0000256" key="2">
    <source>
        <dbReference type="SAM" id="SignalP"/>
    </source>
</evidence>
<proteinExistence type="predicted"/>
<comment type="caution">
    <text evidence="3">The sequence shown here is derived from an EMBL/GenBank/DDBJ whole genome shotgun (WGS) entry which is preliminary data.</text>
</comment>
<reference evidence="3 4" key="1">
    <citation type="submission" date="2018-11" db="EMBL/GenBank/DDBJ databases">
        <title>Genome assembly of Steccherinum ochraceum LE-BIN_3174, the white-rot fungus of the Steccherinaceae family (The Residual Polyporoid clade, Polyporales, Basidiomycota).</title>
        <authorList>
            <person name="Fedorova T.V."/>
            <person name="Glazunova O.A."/>
            <person name="Landesman E.O."/>
            <person name="Moiseenko K.V."/>
            <person name="Psurtseva N.V."/>
            <person name="Savinova O.S."/>
            <person name="Shakhova N.V."/>
            <person name="Tyazhelova T.V."/>
            <person name="Vasina D.V."/>
        </authorList>
    </citation>
    <scope>NUCLEOTIDE SEQUENCE [LARGE SCALE GENOMIC DNA]</scope>
    <source>
        <strain evidence="3 4">LE-BIN_3174</strain>
    </source>
</reference>
<name>A0A4R0RCC5_9APHY</name>
<dbReference type="EMBL" id="RWJN01000489">
    <property type="protein sequence ID" value="TCD61238.1"/>
    <property type="molecule type" value="Genomic_DNA"/>
</dbReference>
<protein>
    <submittedName>
        <fullName evidence="3">Uncharacterized protein</fullName>
    </submittedName>
</protein>
<organism evidence="3 4">
    <name type="scientific">Steccherinum ochraceum</name>
    <dbReference type="NCBI Taxonomy" id="92696"/>
    <lineage>
        <taxon>Eukaryota</taxon>
        <taxon>Fungi</taxon>
        <taxon>Dikarya</taxon>
        <taxon>Basidiomycota</taxon>
        <taxon>Agaricomycotina</taxon>
        <taxon>Agaricomycetes</taxon>
        <taxon>Polyporales</taxon>
        <taxon>Steccherinaceae</taxon>
        <taxon>Steccherinum</taxon>
    </lineage>
</organism>
<keyword evidence="2" id="KW-0732">Signal</keyword>
<evidence type="ECO:0000313" key="3">
    <source>
        <dbReference type="EMBL" id="TCD61238.1"/>
    </source>
</evidence>
<evidence type="ECO:0000313" key="4">
    <source>
        <dbReference type="Proteomes" id="UP000292702"/>
    </source>
</evidence>
<feature type="signal peptide" evidence="2">
    <location>
        <begin position="1"/>
        <end position="18"/>
    </location>
</feature>
<gene>
    <name evidence="3" type="ORF">EIP91_008725</name>
</gene>
<dbReference type="Proteomes" id="UP000292702">
    <property type="component" value="Unassembled WGS sequence"/>
</dbReference>